<accession>A0A0K1JG39</accession>
<gene>
    <name evidence="1" type="ORF">VV02_07070</name>
</gene>
<keyword evidence="2" id="KW-1185">Reference proteome</keyword>
<evidence type="ECO:0000313" key="2">
    <source>
        <dbReference type="Proteomes" id="UP000066480"/>
    </source>
</evidence>
<sequence length="73" mass="8335">MAGRPEGFEYVVQGDEVVIFHHGRRATTLRGRRAADFLEDVESGDAQELMARVTGNYKRGNERLFKSPRNRGR</sequence>
<organism evidence="1 2">
    <name type="scientific">Luteipulveratus mongoliensis</name>
    <dbReference type="NCBI Taxonomy" id="571913"/>
    <lineage>
        <taxon>Bacteria</taxon>
        <taxon>Bacillati</taxon>
        <taxon>Actinomycetota</taxon>
        <taxon>Actinomycetes</taxon>
        <taxon>Micrococcales</taxon>
        <taxon>Dermacoccaceae</taxon>
        <taxon>Luteipulveratus</taxon>
    </lineage>
</organism>
<proteinExistence type="predicted"/>
<dbReference type="AlphaFoldDB" id="A0A0K1JG39"/>
<protein>
    <submittedName>
        <fullName evidence="1">Uncharacterized protein</fullName>
    </submittedName>
</protein>
<evidence type="ECO:0000313" key="1">
    <source>
        <dbReference type="EMBL" id="AKU15669.1"/>
    </source>
</evidence>
<dbReference type="PATRIC" id="fig|571913.6.peg.1440"/>
<name>A0A0K1JG39_9MICO</name>
<reference evidence="1 2" key="1">
    <citation type="submission" date="2015-03" db="EMBL/GenBank/DDBJ databases">
        <title>Luteipulveratus halotolerans sp. nov., a novel actinobacterium (Dermacoccaceae) from Sarawak, Malaysia.</title>
        <authorList>
            <person name="Juboi H."/>
            <person name="Basik A."/>
            <person name="Shamsul S.S."/>
            <person name="Arnold P."/>
            <person name="Schmitt E.K."/>
            <person name="Sanglier J.-J."/>
            <person name="Yeo T."/>
        </authorList>
    </citation>
    <scope>NUCLEOTIDE SEQUENCE [LARGE SCALE GENOMIC DNA]</scope>
    <source>
        <strain evidence="1 2">MN07-A0370</strain>
    </source>
</reference>
<dbReference type="OrthoDB" id="7869604at2"/>
<dbReference type="KEGG" id="lmoi:VV02_07070"/>
<dbReference type="EMBL" id="CP011112">
    <property type="protein sequence ID" value="AKU15669.1"/>
    <property type="molecule type" value="Genomic_DNA"/>
</dbReference>
<dbReference type="Proteomes" id="UP000066480">
    <property type="component" value="Chromosome"/>
</dbReference>
<dbReference type="RefSeq" id="WP_052590690.1">
    <property type="nucleotide sequence ID" value="NZ_CP011112.1"/>
</dbReference>